<dbReference type="EMBL" id="CACRXK020010400">
    <property type="protein sequence ID" value="CAB4019315.1"/>
    <property type="molecule type" value="Genomic_DNA"/>
</dbReference>
<keyword evidence="2" id="KW-1185">Reference proteome</keyword>
<comment type="caution">
    <text evidence="1">The sequence shown here is derived from an EMBL/GenBank/DDBJ whole genome shotgun (WGS) entry which is preliminary data.</text>
</comment>
<protein>
    <submittedName>
        <fullName evidence="1">Uncharacterized protein</fullName>
    </submittedName>
</protein>
<organism evidence="1 2">
    <name type="scientific">Paramuricea clavata</name>
    <name type="common">Red gorgonian</name>
    <name type="synonym">Violescent sea-whip</name>
    <dbReference type="NCBI Taxonomy" id="317549"/>
    <lineage>
        <taxon>Eukaryota</taxon>
        <taxon>Metazoa</taxon>
        <taxon>Cnidaria</taxon>
        <taxon>Anthozoa</taxon>
        <taxon>Octocorallia</taxon>
        <taxon>Malacalcyonacea</taxon>
        <taxon>Plexauridae</taxon>
        <taxon>Paramuricea</taxon>
    </lineage>
</organism>
<reference evidence="1" key="1">
    <citation type="submission" date="2020-04" db="EMBL/GenBank/DDBJ databases">
        <authorList>
            <person name="Alioto T."/>
            <person name="Alioto T."/>
            <person name="Gomez Garrido J."/>
        </authorList>
    </citation>
    <scope>NUCLEOTIDE SEQUENCE</scope>
    <source>
        <strain evidence="1">A484AB</strain>
    </source>
</reference>
<evidence type="ECO:0000313" key="1">
    <source>
        <dbReference type="EMBL" id="CAB4019315.1"/>
    </source>
</evidence>
<accession>A0A6S7IJP3</accession>
<evidence type="ECO:0000313" key="2">
    <source>
        <dbReference type="Proteomes" id="UP001152795"/>
    </source>
</evidence>
<dbReference type="Proteomes" id="UP001152795">
    <property type="component" value="Unassembled WGS sequence"/>
</dbReference>
<name>A0A6S7IJP3_PARCT</name>
<gene>
    <name evidence="1" type="ORF">PACLA_8A020121</name>
</gene>
<proteinExistence type="predicted"/>
<sequence>MWICSGCLLEGSIDTANRRDKESQETEECKFRKITCESCDEQLVYVDYKKHQCTLRKEINEVKSRLDEMSDALKQVVLTQGEVLEKLKVNDKSIKDIQNTLQYVTHLIENCLFFPCNKSFSFLHGKRKMLCGGMDSKRI</sequence>
<dbReference type="AlphaFoldDB" id="A0A6S7IJP3"/>